<accession>A0A1H0V040</accession>
<proteinExistence type="predicted"/>
<dbReference type="AlphaFoldDB" id="A0A1H0V040"/>
<evidence type="ECO:0000313" key="2">
    <source>
        <dbReference type="Proteomes" id="UP000199073"/>
    </source>
</evidence>
<evidence type="ECO:0000313" key="1">
    <source>
        <dbReference type="EMBL" id="SDP71675.1"/>
    </source>
</evidence>
<dbReference type="EMBL" id="FNJI01000038">
    <property type="protein sequence ID" value="SDP71675.1"/>
    <property type="molecule type" value="Genomic_DNA"/>
</dbReference>
<organism evidence="1 2">
    <name type="scientific">Desulforhopalus singaporensis</name>
    <dbReference type="NCBI Taxonomy" id="91360"/>
    <lineage>
        <taxon>Bacteria</taxon>
        <taxon>Pseudomonadati</taxon>
        <taxon>Thermodesulfobacteriota</taxon>
        <taxon>Desulfobulbia</taxon>
        <taxon>Desulfobulbales</taxon>
        <taxon>Desulfocapsaceae</taxon>
        <taxon>Desulforhopalus</taxon>
    </lineage>
</organism>
<sequence>MPKKIMADIGLFMINNQIVRRGRKRRGVISGNWQKCCVLHMRSATLVRNATLMPEGLEILYF</sequence>
<dbReference type="Proteomes" id="UP000199073">
    <property type="component" value="Unassembled WGS sequence"/>
</dbReference>
<reference evidence="1 2" key="1">
    <citation type="submission" date="2016-10" db="EMBL/GenBank/DDBJ databases">
        <authorList>
            <person name="de Groot N.N."/>
        </authorList>
    </citation>
    <scope>NUCLEOTIDE SEQUENCE [LARGE SCALE GENOMIC DNA]</scope>
    <source>
        <strain evidence="1 2">DSM 12130</strain>
    </source>
</reference>
<gene>
    <name evidence="1" type="ORF">SAMN05660330_03794</name>
</gene>
<keyword evidence="2" id="KW-1185">Reference proteome</keyword>
<name>A0A1H0V040_9BACT</name>
<protein>
    <submittedName>
        <fullName evidence="1">Uncharacterized protein</fullName>
    </submittedName>
</protein>